<dbReference type="EMBL" id="CAVNYO010000346">
    <property type="protein sequence ID" value="CAK5273376.1"/>
    <property type="molecule type" value="Genomic_DNA"/>
</dbReference>
<accession>A0AAD2HEB3</accession>
<keyword evidence="2" id="KW-1185">Reference proteome</keyword>
<evidence type="ECO:0000313" key="2">
    <source>
        <dbReference type="Proteomes" id="UP001295794"/>
    </source>
</evidence>
<gene>
    <name evidence="1" type="ORF">MYCIT1_LOCUS19823</name>
</gene>
<reference evidence="1" key="1">
    <citation type="submission" date="2023-11" db="EMBL/GenBank/DDBJ databases">
        <authorList>
            <person name="De Vega J J."/>
            <person name="De Vega J J."/>
        </authorList>
    </citation>
    <scope>NUCLEOTIDE SEQUENCE</scope>
</reference>
<name>A0AAD2HEB3_9AGAR</name>
<evidence type="ECO:0000313" key="1">
    <source>
        <dbReference type="EMBL" id="CAK5273376.1"/>
    </source>
</evidence>
<sequence>MVCMASRLVGTAMSTLLHRGRPFMSGGSTRWPVSLFTRVVHLITINFKDQIRNPGKTTGTLYCCLIVVV</sequence>
<organism evidence="1 2">
    <name type="scientific">Mycena citricolor</name>
    <dbReference type="NCBI Taxonomy" id="2018698"/>
    <lineage>
        <taxon>Eukaryota</taxon>
        <taxon>Fungi</taxon>
        <taxon>Dikarya</taxon>
        <taxon>Basidiomycota</taxon>
        <taxon>Agaricomycotina</taxon>
        <taxon>Agaricomycetes</taxon>
        <taxon>Agaricomycetidae</taxon>
        <taxon>Agaricales</taxon>
        <taxon>Marasmiineae</taxon>
        <taxon>Mycenaceae</taxon>
        <taxon>Mycena</taxon>
    </lineage>
</organism>
<proteinExistence type="predicted"/>
<dbReference type="Proteomes" id="UP001295794">
    <property type="component" value="Unassembled WGS sequence"/>
</dbReference>
<dbReference type="AlphaFoldDB" id="A0AAD2HEB3"/>
<protein>
    <submittedName>
        <fullName evidence="1">Uncharacterized protein</fullName>
    </submittedName>
</protein>
<comment type="caution">
    <text evidence="1">The sequence shown here is derived from an EMBL/GenBank/DDBJ whole genome shotgun (WGS) entry which is preliminary data.</text>
</comment>